<protein>
    <recommendedName>
        <fullName evidence="4">Secreted protein</fullName>
    </recommendedName>
</protein>
<evidence type="ECO:0000313" key="3">
    <source>
        <dbReference type="Proteomes" id="UP000799764"/>
    </source>
</evidence>
<accession>A0A9P4UHL9</accession>
<organism evidence="2 3">
    <name type="scientific">Karstenula rhodostoma CBS 690.94</name>
    <dbReference type="NCBI Taxonomy" id="1392251"/>
    <lineage>
        <taxon>Eukaryota</taxon>
        <taxon>Fungi</taxon>
        <taxon>Dikarya</taxon>
        <taxon>Ascomycota</taxon>
        <taxon>Pezizomycotina</taxon>
        <taxon>Dothideomycetes</taxon>
        <taxon>Pleosporomycetidae</taxon>
        <taxon>Pleosporales</taxon>
        <taxon>Massarineae</taxon>
        <taxon>Didymosphaeriaceae</taxon>
        <taxon>Karstenula</taxon>
    </lineage>
</organism>
<evidence type="ECO:0008006" key="4">
    <source>
        <dbReference type="Google" id="ProtNLM"/>
    </source>
</evidence>
<evidence type="ECO:0000313" key="2">
    <source>
        <dbReference type="EMBL" id="KAF2449708.1"/>
    </source>
</evidence>
<gene>
    <name evidence="2" type="ORF">P171DRAFT_427877</name>
</gene>
<dbReference type="EMBL" id="MU001494">
    <property type="protein sequence ID" value="KAF2449708.1"/>
    <property type="molecule type" value="Genomic_DNA"/>
</dbReference>
<dbReference type="Proteomes" id="UP000799764">
    <property type="component" value="Unassembled WGS sequence"/>
</dbReference>
<keyword evidence="1" id="KW-0732">Signal</keyword>
<name>A0A9P4UHL9_9PLEO</name>
<reference evidence="2" key="1">
    <citation type="journal article" date="2020" name="Stud. Mycol.">
        <title>101 Dothideomycetes genomes: a test case for predicting lifestyles and emergence of pathogens.</title>
        <authorList>
            <person name="Haridas S."/>
            <person name="Albert R."/>
            <person name="Binder M."/>
            <person name="Bloem J."/>
            <person name="Labutti K."/>
            <person name="Salamov A."/>
            <person name="Andreopoulos B."/>
            <person name="Baker S."/>
            <person name="Barry K."/>
            <person name="Bills G."/>
            <person name="Bluhm B."/>
            <person name="Cannon C."/>
            <person name="Castanera R."/>
            <person name="Culley D."/>
            <person name="Daum C."/>
            <person name="Ezra D."/>
            <person name="Gonzalez J."/>
            <person name="Henrissat B."/>
            <person name="Kuo A."/>
            <person name="Liang C."/>
            <person name="Lipzen A."/>
            <person name="Lutzoni F."/>
            <person name="Magnuson J."/>
            <person name="Mondo S."/>
            <person name="Nolan M."/>
            <person name="Ohm R."/>
            <person name="Pangilinan J."/>
            <person name="Park H.-J."/>
            <person name="Ramirez L."/>
            <person name="Alfaro M."/>
            <person name="Sun H."/>
            <person name="Tritt A."/>
            <person name="Yoshinaga Y."/>
            <person name="Zwiers L.-H."/>
            <person name="Turgeon B."/>
            <person name="Goodwin S."/>
            <person name="Spatafora J."/>
            <person name="Crous P."/>
            <person name="Grigoriev I."/>
        </authorList>
    </citation>
    <scope>NUCLEOTIDE SEQUENCE</scope>
    <source>
        <strain evidence="2">CBS 690.94</strain>
    </source>
</reference>
<evidence type="ECO:0000256" key="1">
    <source>
        <dbReference type="SAM" id="SignalP"/>
    </source>
</evidence>
<feature type="signal peptide" evidence="1">
    <location>
        <begin position="1"/>
        <end position="20"/>
    </location>
</feature>
<proteinExistence type="predicted"/>
<dbReference type="AlphaFoldDB" id="A0A9P4UHL9"/>
<comment type="caution">
    <text evidence="2">The sequence shown here is derived from an EMBL/GenBank/DDBJ whole genome shotgun (WGS) entry which is preliminary data.</text>
</comment>
<sequence length="105" mass="11473">MSSILMLCPFLCCLPPVPVSDRSCTVPTVCVATPDLVREIQAPMVCAPHQMSTRLPRRRISLSKNITSKTRRRRYRDGALCSRHHQAPFDVSCVGTHGASNGGPA</sequence>
<feature type="chain" id="PRO_5040282351" description="Secreted protein" evidence="1">
    <location>
        <begin position="21"/>
        <end position="105"/>
    </location>
</feature>
<keyword evidence="3" id="KW-1185">Reference proteome</keyword>